<feature type="binding site" description="axial binding residue" evidence="16">
    <location>
        <position position="1326"/>
    </location>
    <ligand>
        <name>heme</name>
        <dbReference type="ChEBI" id="CHEBI:30413"/>
    </ligand>
    <ligandPart>
        <name>Fe</name>
        <dbReference type="ChEBI" id="CHEBI:18248"/>
    </ligandPart>
</feature>
<comment type="similarity">
    <text evidence="3">Belongs to the SNF2/RAD54 helicase family.</text>
</comment>
<dbReference type="PRINTS" id="PR00385">
    <property type="entry name" value="P450"/>
</dbReference>
<dbReference type="InterPro" id="IPR027417">
    <property type="entry name" value="P-loop_NTPase"/>
</dbReference>
<dbReference type="Proteomes" id="UP000663873">
    <property type="component" value="Unassembled WGS sequence"/>
</dbReference>
<keyword evidence="9" id="KW-0347">Helicase</keyword>
<evidence type="ECO:0000256" key="12">
    <source>
        <dbReference type="ARBA" id="ARBA00023004"/>
    </source>
</evidence>
<dbReference type="InterPro" id="IPR017972">
    <property type="entry name" value="Cyt_P450_CS"/>
</dbReference>
<keyword evidence="7" id="KW-0547">Nucleotide-binding</keyword>
<dbReference type="InterPro" id="IPR014001">
    <property type="entry name" value="Helicase_ATP-bd"/>
</dbReference>
<dbReference type="Pfam" id="PF00067">
    <property type="entry name" value="p450"/>
    <property type="match status" value="1"/>
</dbReference>
<dbReference type="Pfam" id="PF00271">
    <property type="entry name" value="Helicase_C"/>
    <property type="match status" value="1"/>
</dbReference>
<evidence type="ECO:0000256" key="9">
    <source>
        <dbReference type="ARBA" id="ARBA00022806"/>
    </source>
</evidence>
<dbReference type="Proteomes" id="UP000663851">
    <property type="component" value="Unassembled WGS sequence"/>
</dbReference>
<dbReference type="InterPro" id="IPR049730">
    <property type="entry name" value="SNF2/RAD54-like_C"/>
</dbReference>
<dbReference type="Gene3D" id="3.40.50.10810">
    <property type="entry name" value="Tandem AAA-ATPase domain"/>
    <property type="match status" value="1"/>
</dbReference>
<dbReference type="PROSITE" id="PS51192">
    <property type="entry name" value="HELICASE_ATP_BIND_1"/>
    <property type="match status" value="1"/>
</dbReference>
<dbReference type="Gene3D" id="3.40.50.300">
    <property type="entry name" value="P-loop containing nucleotide triphosphate hydrolases"/>
    <property type="match status" value="2"/>
</dbReference>
<protein>
    <recommendedName>
        <fullName evidence="25">Cytochrome P450</fullName>
    </recommendedName>
</protein>
<dbReference type="InterPro" id="IPR038718">
    <property type="entry name" value="SNF2-like_sf"/>
</dbReference>
<name>A0A820M6Y7_9BILA</name>
<dbReference type="EMBL" id="CAJOBQ010000495">
    <property type="protein sequence ID" value="CAF4367725.1"/>
    <property type="molecule type" value="Genomic_DNA"/>
</dbReference>
<dbReference type="GO" id="GO:0003677">
    <property type="term" value="F:DNA binding"/>
    <property type="evidence" value="ECO:0007669"/>
    <property type="project" value="UniProtKB-KW"/>
</dbReference>
<comment type="caution">
    <text evidence="20">The sequence shown here is derived from an EMBL/GenBank/DDBJ whole genome shotgun (WGS) entry which is preliminary data.</text>
</comment>
<dbReference type="GO" id="GO:0004386">
    <property type="term" value="F:helicase activity"/>
    <property type="evidence" value="ECO:0007669"/>
    <property type="project" value="UniProtKB-KW"/>
</dbReference>
<feature type="domain" description="Helicase ATP-binding" evidence="17">
    <location>
        <begin position="233"/>
        <end position="441"/>
    </location>
</feature>
<evidence type="ECO:0000259" key="17">
    <source>
        <dbReference type="PROSITE" id="PS51192"/>
    </source>
</evidence>
<dbReference type="CDD" id="cd11055">
    <property type="entry name" value="CYP3A-like"/>
    <property type="match status" value="1"/>
</dbReference>
<dbReference type="EMBL" id="CAJOBR010001665">
    <property type="protein sequence ID" value="CAF4626250.1"/>
    <property type="molecule type" value="Genomic_DNA"/>
</dbReference>
<evidence type="ECO:0000256" key="16">
    <source>
        <dbReference type="PIRSR" id="PIRSR602401-1"/>
    </source>
</evidence>
<dbReference type="InterPro" id="IPR044574">
    <property type="entry name" value="ARIP4-like"/>
</dbReference>
<dbReference type="GO" id="GO:0005524">
    <property type="term" value="F:ATP binding"/>
    <property type="evidence" value="ECO:0007669"/>
    <property type="project" value="UniProtKB-KW"/>
</dbReference>
<evidence type="ECO:0008006" key="25">
    <source>
        <dbReference type="Google" id="ProtNLM"/>
    </source>
</evidence>
<evidence type="ECO:0000256" key="2">
    <source>
        <dbReference type="ARBA" id="ARBA00004123"/>
    </source>
</evidence>
<evidence type="ECO:0000256" key="7">
    <source>
        <dbReference type="ARBA" id="ARBA00022741"/>
    </source>
</evidence>
<keyword evidence="5 16" id="KW-0349">Heme</keyword>
<keyword evidence="15" id="KW-0539">Nucleus</keyword>
<dbReference type="SUPFAM" id="SSF52540">
    <property type="entry name" value="P-loop containing nucleoside triphosphate hydrolases"/>
    <property type="match status" value="2"/>
</dbReference>
<keyword evidence="14" id="KW-0238">DNA-binding</keyword>
<dbReference type="SMART" id="SM00487">
    <property type="entry name" value="DEXDc"/>
    <property type="match status" value="1"/>
</dbReference>
<dbReference type="GO" id="GO:0016705">
    <property type="term" value="F:oxidoreductase activity, acting on paired donors, with incorporation or reduction of molecular oxygen"/>
    <property type="evidence" value="ECO:0007669"/>
    <property type="project" value="InterPro"/>
</dbReference>
<dbReference type="Gene3D" id="1.10.630.10">
    <property type="entry name" value="Cytochrome P450"/>
    <property type="match status" value="1"/>
</dbReference>
<keyword evidence="8" id="KW-0378">Hydrolase</keyword>
<comment type="similarity">
    <text evidence="4">Belongs to the cytochrome P450 family.</text>
</comment>
<dbReference type="PRINTS" id="PR00463">
    <property type="entry name" value="EP450I"/>
</dbReference>
<evidence type="ECO:0000256" key="1">
    <source>
        <dbReference type="ARBA" id="ARBA00001971"/>
    </source>
</evidence>
<dbReference type="CDD" id="cd18793">
    <property type="entry name" value="SF2_C_SNF"/>
    <property type="match status" value="1"/>
</dbReference>
<dbReference type="PROSITE" id="PS00086">
    <property type="entry name" value="CYTOCHROME_P450"/>
    <property type="match status" value="1"/>
</dbReference>
<evidence type="ECO:0000256" key="4">
    <source>
        <dbReference type="ARBA" id="ARBA00010617"/>
    </source>
</evidence>
<dbReference type="InterPro" id="IPR001128">
    <property type="entry name" value="Cyt_P450"/>
</dbReference>
<dbReference type="SUPFAM" id="SSF48264">
    <property type="entry name" value="Cytochrome P450"/>
    <property type="match status" value="1"/>
</dbReference>
<dbReference type="Proteomes" id="UP000663848">
    <property type="component" value="Unassembled WGS sequence"/>
</dbReference>
<keyword evidence="13" id="KW-0503">Monooxygenase</keyword>
<evidence type="ECO:0000313" key="21">
    <source>
        <dbReference type="EMBL" id="CAF4433423.1"/>
    </source>
</evidence>
<keyword evidence="6 16" id="KW-0479">Metal-binding</keyword>
<evidence type="ECO:0000313" key="20">
    <source>
        <dbReference type="EMBL" id="CAF4367725.1"/>
    </source>
</evidence>
<dbReference type="PROSITE" id="PS51194">
    <property type="entry name" value="HELICASE_CTER"/>
    <property type="match status" value="1"/>
</dbReference>
<dbReference type="GO" id="GO:0004497">
    <property type="term" value="F:monooxygenase activity"/>
    <property type="evidence" value="ECO:0007669"/>
    <property type="project" value="UniProtKB-KW"/>
</dbReference>
<evidence type="ECO:0000313" key="22">
    <source>
        <dbReference type="EMBL" id="CAF4626250.1"/>
    </source>
</evidence>
<dbReference type="InterPro" id="IPR002401">
    <property type="entry name" value="Cyt_P450_E_grp-I"/>
</dbReference>
<dbReference type="InterPro" id="IPR000330">
    <property type="entry name" value="SNF2_N"/>
</dbReference>
<keyword evidence="24" id="KW-1185">Reference proteome</keyword>
<evidence type="ECO:0000256" key="3">
    <source>
        <dbReference type="ARBA" id="ARBA00007025"/>
    </source>
</evidence>
<comment type="cofactor">
    <cofactor evidence="1 16">
        <name>heme</name>
        <dbReference type="ChEBI" id="CHEBI:30413"/>
    </cofactor>
</comment>
<evidence type="ECO:0000313" key="19">
    <source>
        <dbReference type="EMBL" id="CAF4223082.1"/>
    </source>
</evidence>
<evidence type="ECO:0000256" key="10">
    <source>
        <dbReference type="ARBA" id="ARBA00022840"/>
    </source>
</evidence>
<keyword evidence="12 16" id="KW-0408">Iron</keyword>
<dbReference type="InterPro" id="IPR036396">
    <property type="entry name" value="Cyt_P450_sf"/>
</dbReference>
<dbReference type="Pfam" id="PF00176">
    <property type="entry name" value="SNF2-rel_dom"/>
    <property type="match status" value="1"/>
</dbReference>
<feature type="domain" description="Helicase C-terminal" evidence="18">
    <location>
        <begin position="652"/>
        <end position="822"/>
    </location>
</feature>
<dbReference type="GO" id="GO:0005634">
    <property type="term" value="C:nucleus"/>
    <property type="evidence" value="ECO:0007669"/>
    <property type="project" value="UniProtKB-SubCell"/>
</dbReference>
<keyword evidence="11" id="KW-0560">Oxidoreductase</keyword>
<accession>A0A820M6Y7</accession>
<evidence type="ECO:0000256" key="15">
    <source>
        <dbReference type="ARBA" id="ARBA00023242"/>
    </source>
</evidence>
<dbReference type="SMART" id="SM00490">
    <property type="entry name" value="HELICc"/>
    <property type="match status" value="1"/>
</dbReference>
<dbReference type="GO" id="GO:0016887">
    <property type="term" value="F:ATP hydrolysis activity"/>
    <property type="evidence" value="ECO:0007669"/>
    <property type="project" value="InterPro"/>
</dbReference>
<dbReference type="PANTHER" id="PTHR45797">
    <property type="entry name" value="RAD54-LIKE"/>
    <property type="match status" value="1"/>
</dbReference>
<evidence type="ECO:0000256" key="8">
    <source>
        <dbReference type="ARBA" id="ARBA00022801"/>
    </source>
</evidence>
<dbReference type="EMBL" id="CAJOBP010000807">
    <property type="protein sequence ID" value="CAF4223082.1"/>
    <property type="molecule type" value="Genomic_DNA"/>
</dbReference>
<dbReference type="Proteomes" id="UP000663862">
    <property type="component" value="Unassembled WGS sequence"/>
</dbReference>
<dbReference type="Gene3D" id="1.20.120.850">
    <property type="entry name" value="SWI2/SNF2 ATPases, N-terminal domain"/>
    <property type="match status" value="1"/>
</dbReference>
<reference evidence="20" key="1">
    <citation type="submission" date="2021-02" db="EMBL/GenBank/DDBJ databases">
        <authorList>
            <person name="Nowell W R."/>
        </authorList>
    </citation>
    <scope>NUCLEOTIDE SEQUENCE</scope>
</reference>
<evidence type="ECO:0000256" key="6">
    <source>
        <dbReference type="ARBA" id="ARBA00022723"/>
    </source>
</evidence>
<sequence>MNEVSYNKNLLLDQGTLSINPMEMAPFDRMICRTNQLAYPSIIPYSSNQSNPLNSNTLTKRSWPPITNLLTCNIANGLCIPLEPIAKKAKVDDENSSNCVETNSFHKKSHKKTSQEKILNEYWDNKSKKVVREQFELDERLKLQCNREELARIERIRKQQIYNGALIDAYNQDQDIEFELVLETNHYTNDIIIEVSLLLVINMKPHQIDGVKFLWNQVFESTTRIAASIDEQSHLDLGGSGAILAHCMGLGKTFTTIAFLHTLIRYSKLTNIHRVLILCPISTAINWKNEFHNWLKDLEPTINAYVFNNDEIRPEKRDDFLRCWYENGGILLMGYEMYRQLTYTIEDNPKELCRNRNRFNMNKRMPSLIEQANIEKYRKYLRNPGPDLVICDEGHILKNPRSAIACTLHRIRTRRRIVLTGTPMQNNLKEYFSMVNFCKPNFLGTDYEFSYQFRTPIEAGQHRDSSPKDVALMRRRIYALRQRLQTIIHRRGFEVLRLFLPPKFEYTIKIKCRPMQRKLYETYLMLQNSNAINTNLNMTKLFSDYQYLMKIWTHPWLLRPYCIEYYNKMFHNSNEQEIENIFEDDSNDSNDANSKTNKALVTQNILSLPTINIINESSEENLSNFMKQQWWFNIVDLNNSKFDFELSGKFLIFKAILDECESIGDKLLVFTRSLIALNYLEQCLAYWSAQSFSSKWMKGVDYFRIDGKVQMKQRAADIELFNDIKNTRSRLFLISTVAGGLGINLFSANRVIILDTSWNPAHDLQAMFRSYRLGQTKPVYIYRLIVKGTMEEKIYKRQITKQAMFHRVVDAKQLARHFTYDELAQLYQFDFDMDYDPMDKYDASRVQDKILRNLLNDHGDTIISYCEHDSFLIHHDEENLTLEEQNQAKSEGPPPRFFFGHFKTLWSTKRYSKQLQEWTRKYGSIYGLYEGTRPLYVVSDVEFLQEVFIKQFSSFHSRRVLFLARMGPGTPENLFGAAGATWKRQRRVVNRTFSLSKMKLMLPAVNQCIETLMNKLATINENNHEFNIYDMYKRMTVDIIWRSGFGIESDMQNEIDNIYLKKSAEVVELNYDKLFVIQLSNVMPFLKPFLITFSIYQLKLIRTLGRIFPFMNCFMEELAPFWIINRAQEIVNYRKQHSSEKKRIDLLQLMIDAEVPDEKDKLENIEEEKEQKILHPDEITGNILIFMIAGYETTSTALAYCTYILAKKQDIQQKVMAEIDAHLGQKDYEDNYDLVTNMSYIDMFIREVLRVFPIIIQATSRECNKTTTICGHRIEEGCIIQADIMTIHFSPDLWGPDDPNEFIPERHLTKRHPISWMPFGNGPRNCVGMRFAIMELKICLTRILSEYNILPGDKIDENFHLTEMTVIHPEAIFIKLNKRTI</sequence>
<evidence type="ECO:0000256" key="5">
    <source>
        <dbReference type="ARBA" id="ARBA00022617"/>
    </source>
</evidence>
<dbReference type="FunFam" id="1.10.630.10:FF:000182">
    <property type="entry name" value="Cytochrome P450 3A4"/>
    <property type="match status" value="1"/>
</dbReference>
<dbReference type="GO" id="GO:0005506">
    <property type="term" value="F:iron ion binding"/>
    <property type="evidence" value="ECO:0007669"/>
    <property type="project" value="InterPro"/>
</dbReference>
<evidence type="ECO:0000313" key="23">
    <source>
        <dbReference type="Proteomes" id="UP000663862"/>
    </source>
</evidence>
<proteinExistence type="inferred from homology"/>
<evidence type="ECO:0000256" key="13">
    <source>
        <dbReference type="ARBA" id="ARBA00023033"/>
    </source>
</evidence>
<evidence type="ECO:0000313" key="24">
    <source>
        <dbReference type="Proteomes" id="UP000663873"/>
    </source>
</evidence>
<comment type="subcellular location">
    <subcellularLocation>
        <location evidence="2">Nucleus</location>
    </subcellularLocation>
</comment>
<organism evidence="20 23">
    <name type="scientific">Rotaria socialis</name>
    <dbReference type="NCBI Taxonomy" id="392032"/>
    <lineage>
        <taxon>Eukaryota</taxon>
        <taxon>Metazoa</taxon>
        <taxon>Spiralia</taxon>
        <taxon>Gnathifera</taxon>
        <taxon>Rotifera</taxon>
        <taxon>Eurotatoria</taxon>
        <taxon>Bdelloidea</taxon>
        <taxon>Philodinida</taxon>
        <taxon>Philodinidae</taxon>
        <taxon>Rotaria</taxon>
    </lineage>
</organism>
<dbReference type="EMBL" id="CAJOBO010002133">
    <property type="protein sequence ID" value="CAF4433423.1"/>
    <property type="molecule type" value="Genomic_DNA"/>
</dbReference>
<dbReference type="InterPro" id="IPR001650">
    <property type="entry name" value="Helicase_C-like"/>
</dbReference>
<evidence type="ECO:0000256" key="11">
    <source>
        <dbReference type="ARBA" id="ARBA00023002"/>
    </source>
</evidence>
<gene>
    <name evidence="21" type="ORF">HFQ381_LOCUS22530</name>
    <name evidence="22" type="ORF">QYT958_LOCUS13184</name>
    <name evidence="20" type="ORF">TSG867_LOCUS10663</name>
    <name evidence="19" type="ORF">UJA718_LOCUS7858</name>
</gene>
<keyword evidence="10" id="KW-0067">ATP-binding</keyword>
<evidence type="ECO:0000259" key="18">
    <source>
        <dbReference type="PROSITE" id="PS51194"/>
    </source>
</evidence>
<evidence type="ECO:0000256" key="14">
    <source>
        <dbReference type="ARBA" id="ARBA00023125"/>
    </source>
</evidence>
<dbReference type="PANTHER" id="PTHR45797:SF3">
    <property type="entry name" value="TRANSCRIPTIONAL REGULATOR ATRX HOMOLOG"/>
    <property type="match status" value="1"/>
</dbReference>
<dbReference type="GO" id="GO:0020037">
    <property type="term" value="F:heme binding"/>
    <property type="evidence" value="ECO:0007669"/>
    <property type="project" value="InterPro"/>
</dbReference>